<evidence type="ECO:0000313" key="2">
    <source>
        <dbReference type="Proteomes" id="UP000838756"/>
    </source>
</evidence>
<name>A0A8S4QDN2_9NEOP</name>
<dbReference type="AlphaFoldDB" id="A0A8S4QDN2"/>
<protein>
    <submittedName>
        <fullName evidence="1">Jg1359 protein</fullName>
    </submittedName>
</protein>
<sequence>TLFKNPPPRSFKEWEFINETGDVFNLLVHCPHKARDENGEVLVEPIIEHQLAFGGCAQSPEKIRSLALSLYLRENASLLTGEFKEQGLLPLMNEEEVTAENNSRAIDHQHHHQTIIGLSKASMGKRQLYPRGKYKNLSSPTDLSNLRALAHKSK</sequence>
<organism evidence="1 2">
    <name type="scientific">Pararge aegeria aegeria</name>
    <dbReference type="NCBI Taxonomy" id="348720"/>
    <lineage>
        <taxon>Eukaryota</taxon>
        <taxon>Metazoa</taxon>
        <taxon>Ecdysozoa</taxon>
        <taxon>Arthropoda</taxon>
        <taxon>Hexapoda</taxon>
        <taxon>Insecta</taxon>
        <taxon>Pterygota</taxon>
        <taxon>Neoptera</taxon>
        <taxon>Endopterygota</taxon>
        <taxon>Lepidoptera</taxon>
        <taxon>Glossata</taxon>
        <taxon>Ditrysia</taxon>
        <taxon>Papilionoidea</taxon>
        <taxon>Nymphalidae</taxon>
        <taxon>Satyrinae</taxon>
        <taxon>Satyrini</taxon>
        <taxon>Parargina</taxon>
        <taxon>Pararge</taxon>
    </lineage>
</organism>
<proteinExistence type="predicted"/>
<keyword evidence="2" id="KW-1185">Reference proteome</keyword>
<dbReference type="Proteomes" id="UP000838756">
    <property type="component" value="Unassembled WGS sequence"/>
</dbReference>
<dbReference type="OrthoDB" id="6288737at2759"/>
<evidence type="ECO:0000313" key="1">
    <source>
        <dbReference type="EMBL" id="CAH2207756.1"/>
    </source>
</evidence>
<accession>A0A8S4QDN2</accession>
<gene>
    <name evidence="1" type="primary">jg1359</name>
    <name evidence="1" type="ORF">PAEG_LOCUS376</name>
</gene>
<reference evidence="1" key="1">
    <citation type="submission" date="2022-03" db="EMBL/GenBank/DDBJ databases">
        <authorList>
            <person name="Lindestad O."/>
        </authorList>
    </citation>
    <scope>NUCLEOTIDE SEQUENCE</scope>
</reference>
<dbReference type="EMBL" id="CAKXAJ010001213">
    <property type="protein sequence ID" value="CAH2207756.1"/>
    <property type="molecule type" value="Genomic_DNA"/>
</dbReference>
<comment type="caution">
    <text evidence="1">The sequence shown here is derived from an EMBL/GenBank/DDBJ whole genome shotgun (WGS) entry which is preliminary data.</text>
</comment>
<feature type="non-terminal residue" evidence="1">
    <location>
        <position position="1"/>
    </location>
</feature>